<dbReference type="EMBL" id="BMQK01000032">
    <property type="protein sequence ID" value="GGQ89571.1"/>
    <property type="molecule type" value="Genomic_DNA"/>
</dbReference>
<accession>A0A918BSL8</accession>
<name>A0A918BSL8_9ACTN</name>
<keyword evidence="1" id="KW-0472">Membrane</keyword>
<evidence type="ECO:0000256" key="1">
    <source>
        <dbReference type="SAM" id="Phobius"/>
    </source>
</evidence>
<evidence type="ECO:0000313" key="3">
    <source>
        <dbReference type="Proteomes" id="UP000620156"/>
    </source>
</evidence>
<dbReference type="AlphaFoldDB" id="A0A918BSL8"/>
<gene>
    <name evidence="2" type="ORF">GCM10010145_68900</name>
</gene>
<comment type="caution">
    <text evidence="2">The sequence shown here is derived from an EMBL/GenBank/DDBJ whole genome shotgun (WGS) entry which is preliminary data.</text>
</comment>
<dbReference type="RefSeq" id="WP_189220821.1">
    <property type="nucleotide sequence ID" value="NZ_BMQK01000032.1"/>
</dbReference>
<dbReference type="Proteomes" id="UP000620156">
    <property type="component" value="Unassembled WGS sequence"/>
</dbReference>
<feature type="transmembrane region" description="Helical" evidence="1">
    <location>
        <begin position="12"/>
        <end position="30"/>
    </location>
</feature>
<organism evidence="2 3">
    <name type="scientific">Streptomyces ruber</name>
    <dbReference type="NCBI Taxonomy" id="83378"/>
    <lineage>
        <taxon>Bacteria</taxon>
        <taxon>Bacillati</taxon>
        <taxon>Actinomycetota</taxon>
        <taxon>Actinomycetes</taxon>
        <taxon>Kitasatosporales</taxon>
        <taxon>Streptomycetaceae</taxon>
        <taxon>Streptomyces</taxon>
    </lineage>
</organism>
<evidence type="ECO:0000313" key="2">
    <source>
        <dbReference type="EMBL" id="GGQ89571.1"/>
    </source>
</evidence>
<reference evidence="2" key="2">
    <citation type="submission" date="2020-09" db="EMBL/GenBank/DDBJ databases">
        <authorList>
            <person name="Sun Q."/>
            <person name="Ohkuma M."/>
        </authorList>
    </citation>
    <scope>NUCLEOTIDE SEQUENCE</scope>
    <source>
        <strain evidence="2">JCM 3131</strain>
    </source>
</reference>
<protein>
    <submittedName>
        <fullName evidence="2">Uncharacterized protein</fullName>
    </submittedName>
</protein>
<keyword evidence="3" id="KW-1185">Reference proteome</keyword>
<reference evidence="2" key="1">
    <citation type="journal article" date="2014" name="Int. J. Syst. Evol. Microbiol.">
        <title>Complete genome sequence of Corynebacterium casei LMG S-19264T (=DSM 44701T), isolated from a smear-ripened cheese.</title>
        <authorList>
            <consortium name="US DOE Joint Genome Institute (JGI-PGF)"/>
            <person name="Walter F."/>
            <person name="Albersmeier A."/>
            <person name="Kalinowski J."/>
            <person name="Ruckert C."/>
        </authorList>
    </citation>
    <scope>NUCLEOTIDE SEQUENCE</scope>
    <source>
        <strain evidence="2">JCM 3131</strain>
    </source>
</reference>
<keyword evidence="1" id="KW-1133">Transmembrane helix</keyword>
<sequence>MIPPEFANDVASGAAGTLIGGALTGGAIWFRTKIRELARRGTAAEQDAMIAVLDDENATPEELTHRLTPLIEAHLRSHSAAVSEFKALALTGPTIYNQTNSGSGVFIGGDNHGGLTINPGGPAA</sequence>
<proteinExistence type="predicted"/>
<keyword evidence="1" id="KW-0812">Transmembrane</keyword>